<protein>
    <recommendedName>
        <fullName evidence="4">Lipocalin-like domain-containing protein</fullName>
    </recommendedName>
</protein>
<evidence type="ECO:0008006" key="4">
    <source>
        <dbReference type="Google" id="ProtNLM"/>
    </source>
</evidence>
<organism evidence="2 3">
    <name type="scientific">Filimonas lacunae</name>
    <dbReference type="NCBI Taxonomy" id="477680"/>
    <lineage>
        <taxon>Bacteria</taxon>
        <taxon>Pseudomonadati</taxon>
        <taxon>Bacteroidota</taxon>
        <taxon>Chitinophagia</taxon>
        <taxon>Chitinophagales</taxon>
        <taxon>Chitinophagaceae</taxon>
        <taxon>Filimonas</taxon>
    </lineage>
</organism>
<gene>
    <name evidence="2" type="ORF">SAMN05421788_1097</name>
</gene>
<feature type="chain" id="PRO_5012704171" description="Lipocalin-like domain-containing protein" evidence="1">
    <location>
        <begin position="34"/>
        <end position="168"/>
    </location>
</feature>
<dbReference type="STRING" id="477680.SAMN05421788_1097"/>
<evidence type="ECO:0000313" key="2">
    <source>
        <dbReference type="EMBL" id="SIT29715.1"/>
    </source>
</evidence>
<dbReference type="EMBL" id="FTOR01000009">
    <property type="protein sequence ID" value="SIT29715.1"/>
    <property type="molecule type" value="Genomic_DNA"/>
</dbReference>
<evidence type="ECO:0000313" key="3">
    <source>
        <dbReference type="Proteomes" id="UP000186917"/>
    </source>
</evidence>
<keyword evidence="1" id="KW-0732">Signal</keyword>
<evidence type="ECO:0000256" key="1">
    <source>
        <dbReference type="SAM" id="SignalP"/>
    </source>
</evidence>
<dbReference type="Proteomes" id="UP000186917">
    <property type="component" value="Unassembled WGS sequence"/>
</dbReference>
<sequence length="168" mass="18430">MTNYSTRKNRLAKPGIFALITCLGLSLACSKTAEDDVYTNDPTVALIISHNWKIKDIKVPSVNMPNTDSIISKQCHTTGAVIKFGLSGTDGVFSFADSTAGSCDSTIFPYDYGYWGLRLAKDSLVFKGKKTEYRSMRLVSISKDSLLVNYADSASVPHIVKTITFIKQ</sequence>
<name>A0A1N7R3P8_9BACT</name>
<keyword evidence="3" id="KW-1185">Reference proteome</keyword>
<dbReference type="RefSeq" id="WP_076381344.1">
    <property type="nucleotide sequence ID" value="NZ_AP017422.1"/>
</dbReference>
<dbReference type="PROSITE" id="PS51257">
    <property type="entry name" value="PROKAR_LIPOPROTEIN"/>
    <property type="match status" value="1"/>
</dbReference>
<proteinExistence type="predicted"/>
<dbReference type="OrthoDB" id="675874at2"/>
<feature type="signal peptide" evidence="1">
    <location>
        <begin position="1"/>
        <end position="33"/>
    </location>
</feature>
<accession>A0A1N7R3P8</accession>
<reference evidence="3" key="1">
    <citation type="submission" date="2017-01" db="EMBL/GenBank/DDBJ databases">
        <authorList>
            <person name="Varghese N."/>
            <person name="Submissions S."/>
        </authorList>
    </citation>
    <scope>NUCLEOTIDE SEQUENCE [LARGE SCALE GENOMIC DNA]</scope>
    <source>
        <strain evidence="3">DSM 21054</strain>
    </source>
</reference>
<dbReference type="AlphaFoldDB" id="A0A1N7R3P8"/>